<feature type="transmembrane region" description="Helical" evidence="7">
    <location>
        <begin position="198"/>
        <end position="221"/>
    </location>
</feature>
<reference evidence="9" key="1">
    <citation type="submission" date="2016-10" db="EMBL/GenBank/DDBJ databases">
        <authorList>
            <person name="Varghese N."/>
        </authorList>
    </citation>
    <scope>NUCLEOTIDE SEQUENCE [LARGE SCALE GENOMIC DNA]</scope>
    <source>
        <strain evidence="9">DSM 20406</strain>
    </source>
</reference>
<keyword evidence="4 7" id="KW-0812">Transmembrane</keyword>
<dbReference type="AlphaFoldDB" id="A0A1H6WFT7"/>
<dbReference type="InterPro" id="IPR052031">
    <property type="entry name" value="Membrane_Transporter-Flippase"/>
</dbReference>
<evidence type="ECO:0000256" key="3">
    <source>
        <dbReference type="ARBA" id="ARBA00022475"/>
    </source>
</evidence>
<dbReference type="STRING" id="322505.SAMN04487836_14613"/>
<keyword evidence="2" id="KW-0813">Transport</keyword>
<evidence type="ECO:0000256" key="2">
    <source>
        <dbReference type="ARBA" id="ARBA00022448"/>
    </source>
</evidence>
<dbReference type="GO" id="GO:0015297">
    <property type="term" value="F:antiporter activity"/>
    <property type="evidence" value="ECO:0007669"/>
    <property type="project" value="InterPro"/>
</dbReference>
<gene>
    <name evidence="8" type="ORF">SAMN04487834_106312</name>
</gene>
<dbReference type="GO" id="GO:0005886">
    <property type="term" value="C:plasma membrane"/>
    <property type="evidence" value="ECO:0007669"/>
    <property type="project" value="UniProtKB-SubCell"/>
</dbReference>
<accession>A0A1H6WFT7</accession>
<keyword evidence="5 7" id="KW-1133">Transmembrane helix</keyword>
<feature type="transmembrane region" description="Helical" evidence="7">
    <location>
        <begin position="393"/>
        <end position="414"/>
    </location>
</feature>
<dbReference type="PANTHER" id="PTHR43549:SF3">
    <property type="entry name" value="MULTIDRUG RESISTANCE PROTEIN YPNP-RELATED"/>
    <property type="match status" value="1"/>
</dbReference>
<dbReference type="NCBIfam" id="TIGR00797">
    <property type="entry name" value="matE"/>
    <property type="match status" value="1"/>
</dbReference>
<sequence length="453" mass="49560">MDQTKMKNRAIDMLHGPIFKGIVLFAIPILISSIFQQFYNTMDTFIVGKFLGDHSLAAIGSVNSVFDLINGFALGIGNGLAIVTARAYGSQDERLLKKSVAGAIVIGILSSVGITVIALLGIKPLMHAINVPNAIFNEAYSYIFWIILFLTVMFAYNLAAGLLRSIGNSFMPLVFLIFSSLLNIGLDILFITQFHMGVAGAAIATVIAQGISVILCFFYIIKSTPILIPNRNDFVFDKELYKDLAGQGYAMAMQSAIVNSGSVILQSGINGLGQYVIAGHTAARKLYMFCNMPFTSMGQGIATFISQNKGANNPSRIRRGMLDAYIYDFIVAVILTVLLLFAAPSMVRFISSSNNPIVVGNGSLYLRIVAPNYFVLGILMQTRSALQGIGQKLLPLVSSVIEFIGKVIFVIIFIPQFKYMAVIFCEPSIWLIMTAYLLFVFWRDPFIKSGKMA</sequence>
<dbReference type="Proteomes" id="UP000183028">
    <property type="component" value="Unassembled WGS sequence"/>
</dbReference>
<feature type="transmembrane region" description="Helical" evidence="7">
    <location>
        <begin position="325"/>
        <end position="344"/>
    </location>
</feature>
<feature type="transmembrane region" description="Helical" evidence="7">
    <location>
        <begin position="170"/>
        <end position="192"/>
    </location>
</feature>
<dbReference type="GO" id="GO:0042910">
    <property type="term" value="F:xenobiotic transmembrane transporter activity"/>
    <property type="evidence" value="ECO:0007669"/>
    <property type="project" value="InterPro"/>
</dbReference>
<feature type="transmembrane region" description="Helical" evidence="7">
    <location>
        <begin position="420"/>
        <end position="442"/>
    </location>
</feature>
<evidence type="ECO:0000313" key="9">
    <source>
        <dbReference type="Proteomes" id="UP000183028"/>
    </source>
</evidence>
<dbReference type="CDD" id="cd13138">
    <property type="entry name" value="MATE_yoeA_like"/>
    <property type="match status" value="1"/>
</dbReference>
<evidence type="ECO:0000256" key="6">
    <source>
        <dbReference type="ARBA" id="ARBA00023136"/>
    </source>
</evidence>
<feature type="transmembrane region" description="Helical" evidence="7">
    <location>
        <begin position="364"/>
        <end position="381"/>
    </location>
</feature>
<proteinExistence type="predicted"/>
<evidence type="ECO:0000256" key="4">
    <source>
        <dbReference type="ARBA" id="ARBA00022692"/>
    </source>
</evidence>
<comment type="subcellular location">
    <subcellularLocation>
        <location evidence="1">Cell membrane</location>
        <topology evidence="1">Multi-pass membrane protein</topology>
    </subcellularLocation>
</comment>
<feature type="transmembrane region" description="Helical" evidence="7">
    <location>
        <begin position="100"/>
        <end position="122"/>
    </location>
</feature>
<dbReference type="InterPro" id="IPR048279">
    <property type="entry name" value="MdtK-like"/>
</dbReference>
<dbReference type="Pfam" id="PF01554">
    <property type="entry name" value="MatE"/>
    <property type="match status" value="2"/>
</dbReference>
<keyword evidence="9" id="KW-1185">Reference proteome</keyword>
<dbReference type="RefSeq" id="WP_202969320.1">
    <property type="nucleotide sequence ID" value="NZ_FNYK01000063.1"/>
</dbReference>
<feature type="transmembrane region" description="Helical" evidence="7">
    <location>
        <begin position="68"/>
        <end position="88"/>
    </location>
</feature>
<name>A0A1H6WFT7_9FIRM</name>
<feature type="transmembrane region" description="Helical" evidence="7">
    <location>
        <begin position="21"/>
        <end position="39"/>
    </location>
</feature>
<dbReference type="PANTHER" id="PTHR43549">
    <property type="entry name" value="MULTIDRUG RESISTANCE PROTEIN YPNP-RELATED"/>
    <property type="match status" value="1"/>
</dbReference>
<dbReference type="eggNOG" id="COG0534">
    <property type="taxonomic scope" value="Bacteria"/>
</dbReference>
<feature type="transmembrane region" description="Helical" evidence="7">
    <location>
        <begin position="142"/>
        <end position="163"/>
    </location>
</feature>
<evidence type="ECO:0000313" key="8">
    <source>
        <dbReference type="EMBL" id="SEJ14576.1"/>
    </source>
</evidence>
<dbReference type="InterPro" id="IPR002528">
    <property type="entry name" value="MATE_fam"/>
</dbReference>
<evidence type="ECO:0000256" key="5">
    <source>
        <dbReference type="ARBA" id="ARBA00022989"/>
    </source>
</evidence>
<dbReference type="PIRSF" id="PIRSF006603">
    <property type="entry name" value="DinF"/>
    <property type="match status" value="1"/>
</dbReference>
<keyword evidence="6 7" id="KW-0472">Membrane</keyword>
<evidence type="ECO:0000256" key="7">
    <source>
        <dbReference type="SAM" id="Phobius"/>
    </source>
</evidence>
<keyword evidence="3" id="KW-1003">Cell membrane</keyword>
<protein>
    <submittedName>
        <fullName evidence="8">Putative efflux protein, MATE family</fullName>
    </submittedName>
</protein>
<dbReference type="EMBL" id="FNYK01000063">
    <property type="protein sequence ID" value="SEJ14576.1"/>
    <property type="molecule type" value="Genomic_DNA"/>
</dbReference>
<evidence type="ECO:0000256" key="1">
    <source>
        <dbReference type="ARBA" id="ARBA00004651"/>
    </source>
</evidence>
<organism evidence="8 9">
    <name type="scientific">Sharpea azabuensis</name>
    <dbReference type="NCBI Taxonomy" id="322505"/>
    <lineage>
        <taxon>Bacteria</taxon>
        <taxon>Bacillati</taxon>
        <taxon>Bacillota</taxon>
        <taxon>Erysipelotrichia</taxon>
        <taxon>Erysipelotrichales</taxon>
        <taxon>Coprobacillaceae</taxon>
        <taxon>Sharpea</taxon>
    </lineage>
</organism>